<evidence type="ECO:0000313" key="13">
    <source>
        <dbReference type="EMBL" id="PNQ99947.1"/>
    </source>
</evidence>
<feature type="region of interest" description="C-terminal hotdog fold" evidence="8">
    <location>
        <begin position="758"/>
        <end position="896"/>
    </location>
</feature>
<dbReference type="Proteomes" id="UP000236268">
    <property type="component" value="Unassembled WGS sequence"/>
</dbReference>
<dbReference type="Pfam" id="PF16197">
    <property type="entry name" value="KAsynt_C_assoc"/>
    <property type="match status" value="2"/>
</dbReference>
<dbReference type="InterPro" id="IPR029063">
    <property type="entry name" value="SAM-dependent_MTases_sf"/>
</dbReference>
<dbReference type="Gene3D" id="3.40.50.150">
    <property type="entry name" value="Vaccinia Virus protein VP39"/>
    <property type="match status" value="1"/>
</dbReference>
<dbReference type="Gene3D" id="3.90.180.10">
    <property type="entry name" value="Medium-chain alcohol dehydrogenases, catalytic domain"/>
    <property type="match status" value="1"/>
</dbReference>
<dbReference type="Pfam" id="PF08240">
    <property type="entry name" value="ADH_N"/>
    <property type="match status" value="1"/>
</dbReference>
<organism evidence="13 14">
    <name type="scientific">Azospirillum argentinense</name>
    <dbReference type="NCBI Taxonomy" id="2970906"/>
    <lineage>
        <taxon>Bacteria</taxon>
        <taxon>Pseudomonadati</taxon>
        <taxon>Pseudomonadota</taxon>
        <taxon>Alphaproteobacteria</taxon>
        <taxon>Rhodospirillales</taxon>
        <taxon>Azospirillaceae</taxon>
        <taxon>Azospirillum</taxon>
    </lineage>
</organism>
<sequence length="4341" mass="450109">MRWEPATGAERDVGTPPGQGVLGNGGSGEDRGVTDASMSGGTIAVIGMACRFPGAADGDAFWRLLDSGRCAVSEIPGDRWDWTRCDAGAAGSAPPECRWGAFMDGVDRFDAGLFKVSPKEAALMDPQQRLTLELSWACFEDAGYAPSRLAGSDVGVFVGVCNYDYKELQDRYARRGEGHFLTGTANTIIPNRVSYFFDLHGPSLSVDTACSSSLFAVHHAVRSLQAGECSMALAGGINVMCSPERYVPFSRLGMLSPRGRCSVFDAGADGYVRGEGAGYILLKPLDRAVADGDRVLGVIRGVAVNHGGRVRNLTSPNAFAQAKVIMAALRAAGVNPAEVDCIEAHGTGTPLGDPIEVNALRRAFSRQRRDGGAVPAGPWCRLGSVKTNIGHLEGAAGIAGVIKILLMLRHGRMPALHGFETLNPRIDLDGSPFTVLAEPCPWPRGERPRIAGVSSFGFGGANAHLLIGDAPDLPASPRAEPDGTSHIVPLSARTGEGLRALVRRYRDFLGGDGAEATVADIAFTARTGRDALERRIALIAADAEGLRRALDAFLEGRGDVGLVTPDGPPSEAAGDALTAWLGSKDGAPLPGGAEGRRVGLPTYPFAANRHWLSDAEGLGHFPGGGEPPVPVRTVPVPPSPLPSVPAPAAVAVLLAADPVVADHRVRGQAILPGAASLALALRAAGPEVRGLRDVAWLRPIGVPGAFVTFDIRCDGGRFDILSGDPARSVSHVSGRLATADGQSEALPAAIPESDLRSLPTIDPDALYGRFAEAGIDYGPAFRVIHGLRCDGARAVAELRLAPGSVAALPGVAPLAYLLDGAFQAAAATLAEPGAMPVDLGSLALAAPVPDRCRAVVRKTADGAVPRFDIDLLDEAGHRFAAVRDLAVRRSADAPIAYRPFWVPVPVERVESSAASGAGPILIVAPRWAEAVASGIAGRVGERARPVFTDDPAGLEAALAGGERPAGLWFLGALVPPDVDPEDPAALADSQRTGVMALFALLKRLERRGWPSFLRVVTNGVFAVAPDDRPLPPGASAVGLVTSLAREVPEMACACLDLPADFDAAAPPDWLLDGLFRAPPPGPPPILAIRPDGCHVRRLESLRLPEAPLRLRPDGAYLIVGGASGIGLETAVAFARAGRDVRLVIVGRRALEDGPREALARIAEAGGRWHYAQADVADAAGIAAAVRDGVAAFGPLRGVVHSALALADRAFPAMDEATFRRALDPKVAGCAALAAAVAGQPLDFMLFYSSALSFLGNAGQTNYAAASAFEDAFAARLAATRPFSVRTVNWGYWGEVGVVAGEAIRERLARSGIHSIATAEGMRLLPRLLAGPVGQVVAIKADAPVLEAMGVETGRTAEASAPPPVPPDLGGLEALAAGCFGPDRFQETAAAFAAMEAIGRAGFAAVLDRLEGQATDARFDRLTAAMRAAVAQGETVTADEKATASARLAALGREVPPLAGHARLLAHCLDALPDVLAGKAAGTDVLFGEGRRGLVAGIYRGHATADAYNDLIAATVRAVLDALRRRDGDERTSTILEAGAGTGGTSASVLPAVSATGDAAAARLRYLYTDLSLSFLREGRERFGASYPFTDFRTLDVAAHPGGQGYERGGVDVVVAANVLHATADIGRTLRHLKWLLKPGGVLVLGEAADNKVFLTATFGLLDGWWAYGDGHRRMPHGPLLSPDLWRRALHAEGFTQVKLLTAPAGCGEHLAQCVVVAVSDGIASDAPLAASPQVPATAAAAVARSAVSGGSPAPGRLDPQMLPDPQTLAEQAVGEALAEATGIGLADLDRERAFSDYGVDSLVGVDLVRKVGERLGTPLRTTLVFDHPTIRSLAAHLVSANGDAVAARLAGPAPQQPAAPSSAPEPAPVVAAPAEGPSGPLAAVIRGPGAIGDVALEPLGPLPDPLADEVQILVRAAALNFGDLLCVKGLYPSMPDFPFAPGFEVAGLVHRVGPAVTGLRPGDAVVALTGATLGGLRSVATTRAAYVVRKPANLDFAAASALPVAFVTAEMAFRRAALGAGDWVLIQTAAGGLGLVAVQLARRAGARVIGTAGSDAKRDHLRRIGVEVVLDYRQPDFKAAVRAATGGRGVDVVLNTLPPPAMQWGIDALAPGGRYVELAMTGLRAAGGLDLSGFVHNQTFITLDARRALLERPELAPPLLETMVTLAEAGALVPAVDRVLPFGAVAEALRRLDGAANMGKVVLRMDEPALPAGMSVAAAVPPVAAVPEPAARGGAVAVIGMAGRFPGAADLDAFWDNLAAGVCSVGGVPPDRWTSDEGPAAAAYRHGAFLAGIDRFDPMFFNVSGREAEMMDPQQRLFLQSCWHAIEDAGIAPDSLGGRNWGVFLGGGTGDYTETLLDGGLPLEGFAFTGNEASVCAARIAYLLNLKGPALAVGTACSSSLVAMHQACRSLADGDCEAAIVGGVFINTTPRFQALCASAGMLSPTGLCHSFDDRADGFVPGEGVAALVLKPLDRALADGDPIHGVIRAIGVNQDGKTNGITAPSVASQTALERAVYERGGIDPATIGYVECHGTGTRLGDPIEIEALTAAFRTFTDRRGFCGVGSVKTNIGHTVTAAGVAGVIKILLAMRHGRLPASLHLDRPNTHIDFAGSPFFIVDRPRDWPAGPLPRRAAVSSFGFSGTNAHAVIEEPPPRATAAVPAAAAHLFCFSAKTEPALRTLLAGFAGWLRRRTDARAADVAYTLLVGRSHFPVRFAVVAGSLAELAGRLEGGTPGGAEAIGAEAIGGADGDRAVLRDLATRYVQGSVPDAARLFPAGAARRIGLPGYPFAEERYWPPARRARPAAVRLTVAPESLWLRDHRVAGRRILPGAVLLEMARAATGEGTGAGRQGVVEVSWLRPVEAGEGPVELVARPSADGRSCELCNGDGDGAPYLRLGFGASPPEPFSPPEPLDLDAVRGRCAERLDAAACHVLLEARGLRHGPALRVIDHLLRGDGEVLARLNPPEEPAGAADAVLHPALLDGAFQALAALVGTGDRDVLVPQGVARLGWTGPLRAPCLVHARALGEQDGRLRFDVRIGDPSGALLAWLDGVSVARLPEAAGRPAVLHAEPVWLDAPPDTGATPALPPGAVLVLDRDGALAERLGRTLDARWPVIAVPAGDAAPGRFDALLDRLETGGLRPAALVQVWRADVGPGELDAMVYPLLGVIRSLARRGAAVRVVAALAGDGGPLPALFAALPALFGSLVKELPGWSGQTIAVTGPEGAAPGELAGLLDRELRDRGPLAAEILVEGERRRVRRLREVAATVVPAAALPAALRSGAVTVISGGLGGLGRIFAEHLALGSGATVVLLGRSDPDAERRLWLEELRGRGASIHHVKADVADPVQTAAAVAEVRRRFGRIDGVLHAAGVVRDGSLLSRTEEDVAAVFGPKALGAVNLDAAIGDAPLDVFVLFSSLAGQAGNRGQAAYAFANRFLDGFADWREEQRRQGRRRGRTLSLSWPLWDGGGIALTPVARAQLAREAGLAPMSSEDGLRAFEAALASASVRRAVLAGDAARLRAFLDRVGDGAGGDGGETALAAPSATPAAPVRAEDVAERAEAWVRAFLAEALKLPPGRLGTDQPFEQFGIDSILVATLTGQLRKRFGDLPETLLFEHPTIGRLAGFLAAEHGDRFAPPPSAAVPAADAAPPPATVVSGAVPVGTARPLAAVGGIAIVGLAGRYPGSPDVDAFWENLKQGRDLVREVPADRWDARRYGEAESGKGAAARGRWGSFLDGVDRFDPLFFNIAPREAAVMDPQERLFLETAWTALEDAGYSRAELQDRFGGAVGVFVGVMWSDYQLYGVPGTERSAPRPLGSSFASIANRVSYFLDAGGPSMAVDTMCSSSLTSVHLAGASLERGECRIAIAGGVNLSLHPNKYRYLAREGFLSSDGRCRSFGEGGDGYVPGEGVGAVVLKRLADALADGDRILAVIRASAVNHGGRAQGYTVPNPRAQAALIRGCLEKAGVEPGSIGYVEAHGTGTALGDPIELRALTLAFGGAVGAGGTDDATDGGGAPCAIGSVKSNIGHLESAAGIAAVTKAVLQLQHRQLAPSLHAERLNPRIDWQGTRFRVQRELADWPSGAGPLRAAVSSFGAGGSNAHLVLERHADPVRSAGEGPQLLPLSARDERGLAELAARFVERFGDGATAPPPLADIAFTLQVGRDALDLRLAIVAETPEEWLDRLRRFARGDAAADGLWSGSVLDRPAAAGEGGSSGGGAERARRLIAAGDLAGLAALWVREPVKVDWRLLHAGRPPRRVSLPTYPFARQRCWAVPDPAPDPVPAAAEEAGDLRFLVRRLRSGNLGPDDALAALKGRGPANGTGISAGIRVAGATLFQQDGNEGS</sequence>
<feature type="domain" description="Ketosynthase family 3 (KS3)" evidence="11">
    <location>
        <begin position="3667"/>
        <end position="4103"/>
    </location>
</feature>
<dbReference type="InterPro" id="IPR013217">
    <property type="entry name" value="Methyltransf_12"/>
</dbReference>
<protein>
    <recommendedName>
        <fullName evidence="15">SDR family NAD(P)-dependent oxidoreductase</fullName>
    </recommendedName>
</protein>
<evidence type="ECO:0000256" key="9">
    <source>
        <dbReference type="SAM" id="MobiDB-lite"/>
    </source>
</evidence>
<evidence type="ECO:0000313" key="14">
    <source>
        <dbReference type="Proteomes" id="UP000236268"/>
    </source>
</evidence>
<dbReference type="Gene3D" id="3.10.129.110">
    <property type="entry name" value="Polyketide synthase dehydratase"/>
    <property type="match status" value="2"/>
</dbReference>
<dbReference type="SMART" id="SM01294">
    <property type="entry name" value="PKS_PP_betabranch"/>
    <property type="match status" value="2"/>
</dbReference>
<dbReference type="InterPro" id="IPR020841">
    <property type="entry name" value="PKS_Beta-ketoAc_synthase_dom"/>
</dbReference>
<dbReference type="InterPro" id="IPR014031">
    <property type="entry name" value="Ketoacyl_synth_C"/>
</dbReference>
<dbReference type="InterPro" id="IPR042104">
    <property type="entry name" value="PKS_dehydratase_sf"/>
</dbReference>
<dbReference type="PROSITE" id="PS00606">
    <property type="entry name" value="KS3_1"/>
    <property type="match status" value="2"/>
</dbReference>
<dbReference type="PANTHER" id="PTHR43775">
    <property type="entry name" value="FATTY ACID SYNTHASE"/>
    <property type="match status" value="1"/>
</dbReference>
<evidence type="ECO:0000256" key="4">
    <source>
        <dbReference type="ARBA" id="ARBA00022857"/>
    </source>
</evidence>
<dbReference type="GO" id="GO:0004312">
    <property type="term" value="F:fatty acid synthase activity"/>
    <property type="evidence" value="ECO:0007669"/>
    <property type="project" value="TreeGrafter"/>
</dbReference>
<dbReference type="GO" id="GO:0005737">
    <property type="term" value="C:cytoplasm"/>
    <property type="evidence" value="ECO:0007669"/>
    <property type="project" value="TreeGrafter"/>
</dbReference>
<evidence type="ECO:0000259" key="12">
    <source>
        <dbReference type="PROSITE" id="PS52019"/>
    </source>
</evidence>
<dbReference type="GO" id="GO:0071770">
    <property type="term" value="P:DIM/DIP cell wall layer assembly"/>
    <property type="evidence" value="ECO:0007669"/>
    <property type="project" value="TreeGrafter"/>
</dbReference>
<dbReference type="SMART" id="SM00822">
    <property type="entry name" value="PKS_KR"/>
    <property type="match status" value="2"/>
</dbReference>
<dbReference type="Pfam" id="PF08659">
    <property type="entry name" value="KR"/>
    <property type="match status" value="2"/>
</dbReference>
<feature type="active site" description="Proton donor; for dehydratase activity" evidence="8">
    <location>
        <position position="2981"/>
    </location>
</feature>
<dbReference type="InterPro" id="IPR032821">
    <property type="entry name" value="PKS_assoc"/>
</dbReference>
<feature type="domain" description="PKS/mFAS DH" evidence="12">
    <location>
        <begin position="627"/>
        <end position="896"/>
    </location>
</feature>
<evidence type="ECO:0000256" key="2">
    <source>
        <dbReference type="ARBA" id="ARBA00022553"/>
    </source>
</evidence>
<keyword evidence="5" id="KW-0511">Multifunctional enzyme</keyword>
<dbReference type="InterPro" id="IPR049552">
    <property type="entry name" value="PKS_DH_N"/>
</dbReference>
<dbReference type="InterPro" id="IPR036291">
    <property type="entry name" value="NAD(P)-bd_dom_sf"/>
</dbReference>
<feature type="active site" description="Proton acceptor; for dehydratase activity" evidence="8">
    <location>
        <position position="2819"/>
    </location>
</feature>
<feature type="domain" description="PKS/mFAS DH" evidence="12">
    <location>
        <begin position="2786"/>
        <end position="3062"/>
    </location>
</feature>
<dbReference type="SMART" id="SM00826">
    <property type="entry name" value="PKS_DH"/>
    <property type="match status" value="2"/>
</dbReference>
<dbReference type="Gene3D" id="1.10.1240.100">
    <property type="match status" value="3"/>
</dbReference>
<dbReference type="SUPFAM" id="SSF53335">
    <property type="entry name" value="S-adenosyl-L-methionine-dependent methyltransferases"/>
    <property type="match status" value="1"/>
</dbReference>
<accession>A0A2K1G597</accession>
<evidence type="ECO:0000256" key="5">
    <source>
        <dbReference type="ARBA" id="ARBA00023268"/>
    </source>
</evidence>
<dbReference type="SUPFAM" id="SSF47336">
    <property type="entry name" value="ACP-like"/>
    <property type="match status" value="2"/>
</dbReference>
<dbReference type="Pfam" id="PF02801">
    <property type="entry name" value="Ketoacyl-synt_C"/>
    <property type="match status" value="3"/>
</dbReference>
<dbReference type="Pfam" id="PF00550">
    <property type="entry name" value="PP-binding"/>
    <property type="match status" value="2"/>
</dbReference>
<dbReference type="PROSITE" id="PS00012">
    <property type="entry name" value="PHOSPHOPANTETHEINE"/>
    <property type="match status" value="2"/>
</dbReference>
<dbReference type="SUPFAM" id="SSF51735">
    <property type="entry name" value="NAD(P)-binding Rossmann-fold domains"/>
    <property type="match status" value="4"/>
</dbReference>
<feature type="compositionally biased region" description="Low complexity" evidence="9">
    <location>
        <begin position="1850"/>
        <end position="1871"/>
    </location>
</feature>
<dbReference type="SMART" id="SM00825">
    <property type="entry name" value="PKS_KS"/>
    <property type="match status" value="3"/>
</dbReference>
<dbReference type="Pfam" id="PF00107">
    <property type="entry name" value="ADH_zinc_N"/>
    <property type="match status" value="1"/>
</dbReference>
<dbReference type="PROSITE" id="PS52004">
    <property type="entry name" value="KS3_2"/>
    <property type="match status" value="3"/>
</dbReference>
<dbReference type="InterPro" id="IPR013149">
    <property type="entry name" value="ADH-like_C"/>
</dbReference>
<keyword evidence="4" id="KW-0521">NADP</keyword>
<feature type="region of interest" description="C-terminal hotdog fold" evidence="8">
    <location>
        <begin position="2921"/>
        <end position="3062"/>
    </location>
</feature>
<evidence type="ECO:0000256" key="3">
    <source>
        <dbReference type="ARBA" id="ARBA00022679"/>
    </source>
</evidence>
<feature type="region of interest" description="Disordered" evidence="9">
    <location>
        <begin position="1"/>
        <end position="35"/>
    </location>
</feature>
<keyword evidence="6" id="KW-0012">Acyltransferase</keyword>
<dbReference type="PANTHER" id="PTHR43775:SF37">
    <property type="entry name" value="SI:DKEY-61P9.11"/>
    <property type="match status" value="1"/>
</dbReference>
<dbReference type="SMART" id="SM00823">
    <property type="entry name" value="PKS_PP"/>
    <property type="match status" value="2"/>
</dbReference>
<dbReference type="InterPro" id="IPR016039">
    <property type="entry name" value="Thiolase-like"/>
</dbReference>
<dbReference type="SUPFAM" id="SSF53901">
    <property type="entry name" value="Thiolase-like"/>
    <property type="match status" value="3"/>
</dbReference>
<dbReference type="InterPro" id="IPR002364">
    <property type="entry name" value="Quin_OxRdtase/zeta-crystal_CS"/>
</dbReference>
<dbReference type="InterPro" id="IPR049551">
    <property type="entry name" value="PKS_DH_C"/>
</dbReference>
<dbReference type="InterPro" id="IPR049900">
    <property type="entry name" value="PKS_mFAS_DH"/>
</dbReference>
<dbReference type="PROSITE" id="PS52019">
    <property type="entry name" value="PKS_MFAS_DH"/>
    <property type="match status" value="2"/>
</dbReference>
<dbReference type="GO" id="GO:0006633">
    <property type="term" value="P:fatty acid biosynthetic process"/>
    <property type="evidence" value="ECO:0007669"/>
    <property type="project" value="InterPro"/>
</dbReference>
<dbReference type="Pfam" id="PF00109">
    <property type="entry name" value="ketoacyl-synt"/>
    <property type="match status" value="3"/>
</dbReference>
<dbReference type="GO" id="GO:0005886">
    <property type="term" value="C:plasma membrane"/>
    <property type="evidence" value="ECO:0007669"/>
    <property type="project" value="TreeGrafter"/>
</dbReference>
<feature type="region of interest" description="N-terminal hotdog fold" evidence="8">
    <location>
        <begin position="627"/>
        <end position="743"/>
    </location>
</feature>
<dbReference type="SUPFAM" id="SSF50129">
    <property type="entry name" value="GroES-like"/>
    <property type="match status" value="1"/>
</dbReference>
<feature type="domain" description="Ketosynthase family 3 (KS3)" evidence="11">
    <location>
        <begin position="40"/>
        <end position="469"/>
    </location>
</feature>
<gene>
    <name evidence="13" type="ORF">C1S70_06190</name>
</gene>
<dbReference type="GO" id="GO:0004315">
    <property type="term" value="F:3-oxoacyl-[acyl-carrier-protein] synthase activity"/>
    <property type="evidence" value="ECO:0007669"/>
    <property type="project" value="InterPro"/>
</dbReference>
<dbReference type="CDD" id="cd08953">
    <property type="entry name" value="KR_2_SDR_x"/>
    <property type="match status" value="2"/>
</dbReference>
<feature type="compositionally biased region" description="Basic and acidic residues" evidence="9">
    <location>
        <begin position="1"/>
        <end position="13"/>
    </location>
</feature>
<evidence type="ECO:0008006" key="15">
    <source>
        <dbReference type="Google" id="ProtNLM"/>
    </source>
</evidence>
<dbReference type="GO" id="GO:0031177">
    <property type="term" value="F:phosphopantetheine binding"/>
    <property type="evidence" value="ECO:0007669"/>
    <property type="project" value="InterPro"/>
</dbReference>
<dbReference type="PROSITE" id="PS50075">
    <property type="entry name" value="CARRIER"/>
    <property type="match status" value="2"/>
</dbReference>
<dbReference type="InterPro" id="IPR020806">
    <property type="entry name" value="PKS_PP-bd"/>
</dbReference>
<evidence type="ECO:0000256" key="7">
    <source>
        <dbReference type="ARBA" id="ARBA00054155"/>
    </source>
</evidence>
<dbReference type="Pfam" id="PF08242">
    <property type="entry name" value="Methyltransf_12"/>
    <property type="match status" value="1"/>
</dbReference>
<evidence type="ECO:0000256" key="1">
    <source>
        <dbReference type="ARBA" id="ARBA00022450"/>
    </source>
</evidence>
<dbReference type="InterPro" id="IPR014030">
    <property type="entry name" value="Ketoacyl_synth_N"/>
</dbReference>
<dbReference type="InterPro" id="IPR006162">
    <property type="entry name" value="Ppantetheine_attach_site"/>
</dbReference>
<dbReference type="PROSITE" id="PS01162">
    <property type="entry name" value="QOR_ZETA_CRYSTAL"/>
    <property type="match status" value="1"/>
</dbReference>
<dbReference type="InterPro" id="IPR020843">
    <property type="entry name" value="ER"/>
</dbReference>
<evidence type="ECO:0000256" key="6">
    <source>
        <dbReference type="ARBA" id="ARBA00023315"/>
    </source>
</evidence>
<dbReference type="EMBL" id="POWG01000004">
    <property type="protein sequence ID" value="PNQ99947.1"/>
    <property type="molecule type" value="Genomic_DNA"/>
</dbReference>
<dbReference type="Gene3D" id="3.40.47.10">
    <property type="match status" value="3"/>
</dbReference>
<dbReference type="InterPro" id="IPR013968">
    <property type="entry name" value="PKS_KR"/>
</dbReference>
<evidence type="ECO:0000259" key="11">
    <source>
        <dbReference type="PROSITE" id="PS52004"/>
    </source>
</evidence>
<feature type="domain" description="Carrier" evidence="10">
    <location>
        <begin position="3554"/>
        <end position="3627"/>
    </location>
</feature>
<dbReference type="InterPro" id="IPR050091">
    <property type="entry name" value="PKS_NRPS_Biosynth_Enz"/>
</dbReference>
<dbReference type="InterPro" id="IPR009081">
    <property type="entry name" value="PP-bd_ACP"/>
</dbReference>
<dbReference type="Pfam" id="PF22621">
    <property type="entry name" value="CurL-like_PKS_C"/>
    <property type="match status" value="1"/>
</dbReference>
<dbReference type="InterPro" id="IPR036736">
    <property type="entry name" value="ACP-like_sf"/>
</dbReference>
<dbReference type="GO" id="GO:0008270">
    <property type="term" value="F:zinc ion binding"/>
    <property type="evidence" value="ECO:0007669"/>
    <property type="project" value="InterPro"/>
</dbReference>
<dbReference type="InterPro" id="IPR013154">
    <property type="entry name" value="ADH-like_N"/>
</dbReference>
<keyword evidence="1" id="KW-0596">Phosphopantetheine</keyword>
<dbReference type="InterPro" id="IPR020807">
    <property type="entry name" value="PKS_DH"/>
</dbReference>
<keyword evidence="2" id="KW-0597">Phosphoprotein</keyword>
<dbReference type="FunFam" id="3.40.47.10:FF:000019">
    <property type="entry name" value="Polyketide synthase type I"/>
    <property type="match status" value="3"/>
</dbReference>
<dbReference type="SMART" id="SM00829">
    <property type="entry name" value="PKS_ER"/>
    <property type="match status" value="1"/>
</dbReference>
<name>A0A2K1G597_9PROT</name>
<dbReference type="Gene3D" id="3.40.50.720">
    <property type="entry name" value="NAD(P)-binding Rossmann-like Domain"/>
    <property type="match status" value="3"/>
</dbReference>
<dbReference type="CDD" id="cd02440">
    <property type="entry name" value="AdoMet_MTases"/>
    <property type="match status" value="1"/>
</dbReference>
<comment type="caution">
    <text evidence="13">The sequence shown here is derived from an EMBL/GenBank/DDBJ whole genome shotgun (WGS) entry which is preliminary data.</text>
</comment>
<feature type="domain" description="Ketosynthase family 3 (KS3)" evidence="11">
    <location>
        <begin position="2233"/>
        <end position="2650"/>
    </location>
</feature>
<dbReference type="InterPro" id="IPR018201">
    <property type="entry name" value="Ketoacyl_synth_AS"/>
</dbReference>
<dbReference type="GO" id="GO:0016491">
    <property type="term" value="F:oxidoreductase activity"/>
    <property type="evidence" value="ECO:0007669"/>
    <property type="project" value="InterPro"/>
</dbReference>
<dbReference type="InterPro" id="IPR011032">
    <property type="entry name" value="GroES-like_sf"/>
</dbReference>
<keyword evidence="13" id="KW-0614">Plasmid</keyword>
<feature type="region of interest" description="Disordered" evidence="9">
    <location>
        <begin position="1849"/>
        <end position="1871"/>
    </location>
</feature>
<dbReference type="Pfam" id="PF21089">
    <property type="entry name" value="PKS_DH_N"/>
    <property type="match status" value="2"/>
</dbReference>
<keyword evidence="3" id="KW-0808">Transferase</keyword>
<dbReference type="Gene3D" id="1.10.1200.10">
    <property type="entry name" value="ACP-like"/>
    <property type="match status" value="2"/>
</dbReference>
<dbReference type="CDD" id="cd00833">
    <property type="entry name" value="PKS"/>
    <property type="match status" value="3"/>
</dbReference>
<evidence type="ECO:0000259" key="10">
    <source>
        <dbReference type="PROSITE" id="PS50075"/>
    </source>
</evidence>
<reference evidence="13 14" key="1">
    <citation type="submission" date="2018-01" db="EMBL/GenBank/DDBJ databases">
        <title>Whole genome sequence of Azospirillum brasilense REC3 isolated from strawberry roots.</title>
        <authorList>
            <person name="Fontana C.A."/>
            <person name="Salazar S.M."/>
            <person name="Bassi D."/>
            <person name="Puglisi E."/>
            <person name="Lovaisa N.C."/>
            <person name="Toffoli L.M."/>
            <person name="Pedraza R."/>
            <person name="Cocconcelli P.S."/>
        </authorList>
    </citation>
    <scope>NUCLEOTIDE SEQUENCE [LARGE SCALE GENOMIC DNA]</scope>
    <source>
        <strain evidence="13 14">REC3</strain>
        <plasmid evidence="13">p2unnamed</plasmid>
    </source>
</reference>
<proteinExistence type="predicted"/>
<dbReference type="Pfam" id="PF14765">
    <property type="entry name" value="PS-DH"/>
    <property type="match status" value="2"/>
</dbReference>
<geneLocation type="plasmid" evidence="13">
    <name>p2unnamed</name>
</geneLocation>
<dbReference type="InterPro" id="IPR057326">
    <property type="entry name" value="KR_dom"/>
</dbReference>
<feature type="domain" description="Carrier" evidence="10">
    <location>
        <begin position="1764"/>
        <end position="1841"/>
    </location>
</feature>
<comment type="function">
    <text evidence="7">Involved in production of the polyketide antibiotic thailandamide.</text>
</comment>
<comment type="caution">
    <text evidence="8">Lacks conserved residue(s) required for the propagation of feature annotation.</text>
</comment>
<feature type="region of interest" description="N-terminal hotdog fold" evidence="8">
    <location>
        <begin position="2786"/>
        <end position="2907"/>
    </location>
</feature>
<evidence type="ECO:0000256" key="8">
    <source>
        <dbReference type="PROSITE-ProRule" id="PRU01363"/>
    </source>
</evidence>